<proteinExistence type="predicted"/>
<gene>
    <name evidence="1" type="ORF">L6452_02986</name>
</gene>
<evidence type="ECO:0000313" key="1">
    <source>
        <dbReference type="EMBL" id="KAI3771817.1"/>
    </source>
</evidence>
<organism evidence="1 2">
    <name type="scientific">Arctium lappa</name>
    <name type="common">Greater burdock</name>
    <name type="synonym">Lappa major</name>
    <dbReference type="NCBI Taxonomy" id="4217"/>
    <lineage>
        <taxon>Eukaryota</taxon>
        <taxon>Viridiplantae</taxon>
        <taxon>Streptophyta</taxon>
        <taxon>Embryophyta</taxon>
        <taxon>Tracheophyta</taxon>
        <taxon>Spermatophyta</taxon>
        <taxon>Magnoliopsida</taxon>
        <taxon>eudicotyledons</taxon>
        <taxon>Gunneridae</taxon>
        <taxon>Pentapetalae</taxon>
        <taxon>asterids</taxon>
        <taxon>campanulids</taxon>
        <taxon>Asterales</taxon>
        <taxon>Asteraceae</taxon>
        <taxon>Carduoideae</taxon>
        <taxon>Cardueae</taxon>
        <taxon>Arctiinae</taxon>
        <taxon>Arctium</taxon>
    </lineage>
</organism>
<comment type="caution">
    <text evidence="1">The sequence shown here is derived from an EMBL/GenBank/DDBJ whole genome shotgun (WGS) entry which is preliminary data.</text>
</comment>
<sequence length="288" mass="33462">MPTTDERGNTVLSARDVAVRYMPEIPSIEAERDKLKDQNSALLKQIQEFKSKLLNSDKTFVCAKCIDHSKSILQASEFKVESVDLHIKCKAFEEKISDLETKNADLMKNLQEDKDKTNLEKDSTQKLSDFSKKAIQEKKDLELRCLKLSKQVSEFEKIFCKTYLKKKENHFNKRKKSFEMEKKNAEKRNIGIFKEISQKTKNMEKDFEQERLNFESKISKLTSKISVLSSDIQKEQMARTDLKKKFDTISDERNILSKKIKYLKAINVELSEKISADVINQSPLDNST</sequence>
<dbReference type="Proteomes" id="UP001055879">
    <property type="component" value="Linkage Group LG01"/>
</dbReference>
<reference evidence="1 2" key="2">
    <citation type="journal article" date="2022" name="Mol. Ecol. Resour.">
        <title>The genomes of chicory, endive, great burdock and yacon provide insights into Asteraceae paleo-polyploidization history and plant inulin production.</title>
        <authorList>
            <person name="Fan W."/>
            <person name="Wang S."/>
            <person name="Wang H."/>
            <person name="Wang A."/>
            <person name="Jiang F."/>
            <person name="Liu H."/>
            <person name="Zhao H."/>
            <person name="Xu D."/>
            <person name="Zhang Y."/>
        </authorList>
    </citation>
    <scope>NUCLEOTIDE SEQUENCE [LARGE SCALE GENOMIC DNA]</scope>
    <source>
        <strain evidence="2">cv. Niubang</strain>
    </source>
</reference>
<reference evidence="2" key="1">
    <citation type="journal article" date="2022" name="Mol. Ecol. Resour.">
        <title>The genomes of chicory, endive, great burdock and yacon provide insights into Asteraceae palaeo-polyploidization history and plant inulin production.</title>
        <authorList>
            <person name="Fan W."/>
            <person name="Wang S."/>
            <person name="Wang H."/>
            <person name="Wang A."/>
            <person name="Jiang F."/>
            <person name="Liu H."/>
            <person name="Zhao H."/>
            <person name="Xu D."/>
            <person name="Zhang Y."/>
        </authorList>
    </citation>
    <scope>NUCLEOTIDE SEQUENCE [LARGE SCALE GENOMIC DNA]</scope>
    <source>
        <strain evidence="2">cv. Niubang</strain>
    </source>
</reference>
<dbReference type="EMBL" id="CM042047">
    <property type="protein sequence ID" value="KAI3771817.1"/>
    <property type="molecule type" value="Genomic_DNA"/>
</dbReference>
<name>A0ACB9FL40_ARCLA</name>
<protein>
    <submittedName>
        <fullName evidence="1">Uncharacterized protein</fullName>
    </submittedName>
</protein>
<keyword evidence="2" id="KW-1185">Reference proteome</keyword>
<accession>A0ACB9FL40</accession>
<evidence type="ECO:0000313" key="2">
    <source>
        <dbReference type="Proteomes" id="UP001055879"/>
    </source>
</evidence>